<dbReference type="Proteomes" id="UP000323506">
    <property type="component" value="Chromosome A11"/>
</dbReference>
<protein>
    <submittedName>
        <fullName evidence="2">Uncharacterized protein</fullName>
    </submittedName>
</protein>
<keyword evidence="1" id="KW-0812">Transmembrane</keyword>
<reference evidence="2 3" key="1">
    <citation type="submission" date="2019-06" db="EMBL/GenBank/DDBJ databases">
        <title>WGS assembly of Gossypium darwinii.</title>
        <authorList>
            <person name="Chen Z.J."/>
            <person name="Sreedasyam A."/>
            <person name="Ando A."/>
            <person name="Song Q."/>
            <person name="De L."/>
            <person name="Hulse-Kemp A."/>
            <person name="Ding M."/>
            <person name="Ye W."/>
            <person name="Kirkbride R."/>
            <person name="Jenkins J."/>
            <person name="Plott C."/>
            <person name="Lovell J."/>
            <person name="Lin Y.-M."/>
            <person name="Vaughn R."/>
            <person name="Liu B."/>
            <person name="Li W."/>
            <person name="Simpson S."/>
            <person name="Scheffler B."/>
            <person name="Saski C."/>
            <person name="Grover C."/>
            <person name="Hu G."/>
            <person name="Conover J."/>
            <person name="Carlson J."/>
            <person name="Shu S."/>
            <person name="Boston L."/>
            <person name="Williams M."/>
            <person name="Peterson D."/>
            <person name="Mcgee K."/>
            <person name="Jones D."/>
            <person name="Wendel J."/>
            <person name="Stelly D."/>
            <person name="Grimwood J."/>
            <person name="Schmutz J."/>
        </authorList>
    </citation>
    <scope>NUCLEOTIDE SEQUENCE [LARGE SCALE GENOMIC DNA]</scope>
    <source>
        <strain evidence="2">1808015.09</strain>
    </source>
</reference>
<evidence type="ECO:0000313" key="3">
    <source>
        <dbReference type="Proteomes" id="UP000323506"/>
    </source>
</evidence>
<evidence type="ECO:0000313" key="2">
    <source>
        <dbReference type="EMBL" id="TYG94436.1"/>
    </source>
</evidence>
<feature type="transmembrane region" description="Helical" evidence="1">
    <location>
        <begin position="33"/>
        <end position="52"/>
    </location>
</feature>
<keyword evidence="1" id="KW-0472">Membrane</keyword>
<dbReference type="EMBL" id="CM017698">
    <property type="protein sequence ID" value="TYG94436.1"/>
    <property type="molecule type" value="Genomic_DNA"/>
</dbReference>
<gene>
    <name evidence="2" type="ORF">ES288_A11G188500v1</name>
</gene>
<dbReference type="AlphaFoldDB" id="A0A5D2EL69"/>
<keyword evidence="1" id="KW-1133">Transmembrane helix</keyword>
<keyword evidence="3" id="KW-1185">Reference proteome</keyword>
<name>A0A5D2EL69_GOSDA</name>
<proteinExistence type="predicted"/>
<evidence type="ECO:0000256" key="1">
    <source>
        <dbReference type="SAM" id="Phobius"/>
    </source>
</evidence>
<sequence>MNSQPFGFFYCSIMLCVKKNSCSRLSYSRIPRHWFTVCYILLCFCCCFRFCCPSFSSCRCFWRVNEEKRPTLCRFGEMESRRAEPRALVLLTKHVCGRGRVRCTRGN</sequence>
<organism evidence="2 3">
    <name type="scientific">Gossypium darwinii</name>
    <name type="common">Darwin's cotton</name>
    <name type="synonym">Gossypium barbadense var. darwinii</name>
    <dbReference type="NCBI Taxonomy" id="34276"/>
    <lineage>
        <taxon>Eukaryota</taxon>
        <taxon>Viridiplantae</taxon>
        <taxon>Streptophyta</taxon>
        <taxon>Embryophyta</taxon>
        <taxon>Tracheophyta</taxon>
        <taxon>Spermatophyta</taxon>
        <taxon>Magnoliopsida</taxon>
        <taxon>eudicotyledons</taxon>
        <taxon>Gunneridae</taxon>
        <taxon>Pentapetalae</taxon>
        <taxon>rosids</taxon>
        <taxon>malvids</taxon>
        <taxon>Malvales</taxon>
        <taxon>Malvaceae</taxon>
        <taxon>Malvoideae</taxon>
        <taxon>Gossypium</taxon>
    </lineage>
</organism>
<accession>A0A5D2EL69</accession>